<sequence length="141" mass="15480">MYSNIMILLDLKTASQADEQLLDKGVALATSLHAQVHPVHVVLDIEPGENGNQSLYFKQLEEQANHLQQSRGAACPEIAIIISNDFSSSLQDFIQQKKIDLIILGHHNSAFAQKFVSFLSVAKNTIDTINIDTLIVPLSGN</sequence>
<protein>
    <recommendedName>
        <fullName evidence="2">Universal stress protein</fullName>
    </recommendedName>
</protein>
<dbReference type="STRING" id="636.AAW15_08230"/>
<dbReference type="OrthoDB" id="9792500at2"/>
<evidence type="ECO:0000313" key="4">
    <source>
        <dbReference type="EMBL" id="PEH72736.1"/>
    </source>
</evidence>
<comment type="subcellular location">
    <subcellularLocation>
        <location evidence="2">Cytoplasm</location>
    </subcellularLocation>
</comment>
<reference evidence="5" key="1">
    <citation type="submission" date="2017-09" db="EMBL/GenBank/DDBJ databases">
        <title>FDA dAtabase for Regulatory Grade micrObial Sequences (FDA-ARGOS): Supporting development and validation of Infectious Disease Dx tests.</title>
        <authorList>
            <person name="Goldberg B."/>
            <person name="Campos J."/>
            <person name="Tallon L."/>
            <person name="Sadzewicz L."/>
            <person name="Ott S."/>
            <person name="Zhao X."/>
            <person name="Nagaraj S."/>
            <person name="Vavikolanu K."/>
            <person name="Aluvathingal J."/>
            <person name="Nadendla S."/>
            <person name="Geyer C."/>
            <person name="Sichtig H."/>
        </authorList>
    </citation>
    <scope>NUCLEOTIDE SEQUENCE [LARGE SCALE GENOMIC DNA]</scope>
    <source>
        <strain evidence="5">FDAARGOS_370</strain>
    </source>
</reference>
<dbReference type="InterPro" id="IPR006016">
    <property type="entry name" value="UspA"/>
</dbReference>
<dbReference type="EMBL" id="PDDV01000013">
    <property type="protein sequence ID" value="PEH72736.1"/>
    <property type="molecule type" value="Genomic_DNA"/>
</dbReference>
<dbReference type="GO" id="GO:0005737">
    <property type="term" value="C:cytoplasm"/>
    <property type="evidence" value="ECO:0007669"/>
    <property type="project" value="UniProtKB-SubCell"/>
</dbReference>
<proteinExistence type="inferred from homology"/>
<dbReference type="Gene3D" id="3.40.50.620">
    <property type="entry name" value="HUPs"/>
    <property type="match status" value="1"/>
</dbReference>
<gene>
    <name evidence="4" type="ORF">CRM76_12755</name>
</gene>
<comment type="caution">
    <text evidence="4">The sequence shown here is derived from an EMBL/GenBank/DDBJ whole genome shotgun (WGS) entry which is preliminary data.</text>
</comment>
<dbReference type="RefSeq" id="WP_005285979.1">
    <property type="nucleotide sequence ID" value="NZ_AP028090.1"/>
</dbReference>
<dbReference type="GeneID" id="93124097"/>
<evidence type="ECO:0000259" key="3">
    <source>
        <dbReference type="Pfam" id="PF00582"/>
    </source>
</evidence>
<dbReference type="PIRSF" id="PIRSF006276">
    <property type="entry name" value="UspA"/>
    <property type="match status" value="1"/>
</dbReference>
<organism evidence="4 5">
    <name type="scientific">Edwardsiella tarda</name>
    <dbReference type="NCBI Taxonomy" id="636"/>
    <lineage>
        <taxon>Bacteria</taxon>
        <taxon>Pseudomonadati</taxon>
        <taxon>Pseudomonadota</taxon>
        <taxon>Gammaproteobacteria</taxon>
        <taxon>Enterobacterales</taxon>
        <taxon>Hafniaceae</taxon>
        <taxon>Edwardsiella</taxon>
    </lineage>
</organism>
<evidence type="ECO:0000256" key="2">
    <source>
        <dbReference type="PIRNR" id="PIRNR006276"/>
    </source>
</evidence>
<dbReference type="InterPro" id="IPR006015">
    <property type="entry name" value="Universal_stress_UspA"/>
</dbReference>
<comment type="similarity">
    <text evidence="1 2">Belongs to the universal stress protein A family.</text>
</comment>
<dbReference type="Proteomes" id="UP000219788">
    <property type="component" value="Unassembled WGS sequence"/>
</dbReference>
<dbReference type="Pfam" id="PF00582">
    <property type="entry name" value="Usp"/>
    <property type="match status" value="1"/>
</dbReference>
<name>A0A2A7U2V0_EDWTA</name>
<evidence type="ECO:0000256" key="1">
    <source>
        <dbReference type="ARBA" id="ARBA00008791"/>
    </source>
</evidence>
<evidence type="ECO:0000313" key="5">
    <source>
        <dbReference type="Proteomes" id="UP000219788"/>
    </source>
</evidence>
<feature type="domain" description="UspA" evidence="3">
    <location>
        <begin position="1"/>
        <end position="137"/>
    </location>
</feature>
<dbReference type="AlphaFoldDB" id="A0A2A7U2V0"/>
<keyword evidence="2" id="KW-0963">Cytoplasm</keyword>
<dbReference type="SUPFAM" id="SSF52402">
    <property type="entry name" value="Adenine nucleotide alpha hydrolases-like"/>
    <property type="match status" value="1"/>
</dbReference>
<dbReference type="InterPro" id="IPR014729">
    <property type="entry name" value="Rossmann-like_a/b/a_fold"/>
</dbReference>
<accession>A0A2A7U2V0</accession>